<proteinExistence type="predicted"/>
<evidence type="ECO:0000313" key="2">
    <source>
        <dbReference type="Proteomes" id="UP001172386"/>
    </source>
</evidence>
<protein>
    <submittedName>
        <fullName evidence="1">Uncharacterized protein</fullName>
    </submittedName>
</protein>
<reference evidence="1" key="1">
    <citation type="submission" date="2022-10" db="EMBL/GenBank/DDBJ databases">
        <title>Culturing micro-colonial fungi from biological soil crusts in the Mojave desert and describing Neophaeococcomyces mojavensis, and introducing the new genera and species Taxawa tesnikishii.</title>
        <authorList>
            <person name="Kurbessoian T."/>
            <person name="Stajich J.E."/>
        </authorList>
    </citation>
    <scope>NUCLEOTIDE SEQUENCE</scope>
    <source>
        <strain evidence="1">JES_112</strain>
    </source>
</reference>
<name>A0ACC3AAN5_9EURO</name>
<gene>
    <name evidence="1" type="ORF">H2198_003830</name>
</gene>
<organism evidence="1 2">
    <name type="scientific">Neophaeococcomyces mojaviensis</name>
    <dbReference type="NCBI Taxonomy" id="3383035"/>
    <lineage>
        <taxon>Eukaryota</taxon>
        <taxon>Fungi</taxon>
        <taxon>Dikarya</taxon>
        <taxon>Ascomycota</taxon>
        <taxon>Pezizomycotina</taxon>
        <taxon>Eurotiomycetes</taxon>
        <taxon>Chaetothyriomycetidae</taxon>
        <taxon>Chaetothyriales</taxon>
        <taxon>Chaetothyriales incertae sedis</taxon>
        <taxon>Neophaeococcomyces</taxon>
    </lineage>
</organism>
<evidence type="ECO:0000313" key="1">
    <source>
        <dbReference type="EMBL" id="KAJ9658257.1"/>
    </source>
</evidence>
<comment type="caution">
    <text evidence="1">The sequence shown here is derived from an EMBL/GenBank/DDBJ whole genome shotgun (WGS) entry which is preliminary data.</text>
</comment>
<dbReference type="EMBL" id="JAPDRQ010000053">
    <property type="protein sequence ID" value="KAJ9658257.1"/>
    <property type="molecule type" value="Genomic_DNA"/>
</dbReference>
<dbReference type="Proteomes" id="UP001172386">
    <property type="component" value="Unassembled WGS sequence"/>
</dbReference>
<keyword evidence="2" id="KW-1185">Reference proteome</keyword>
<accession>A0ACC3AAN5</accession>
<sequence>MLRFTNPGDYLRVTEAGFTFILILDRTGVLRAFHNICRHRGFPILHEDSGNAKILTCNYHGWSYGTNGKLAKAAHFENFTDFDKEQNGLLPIHTHTDSLGFVWINLDASTIPSTSWNEQLEGVDTQKRFQPFNMDEYRFDHTWSMQGDYNWKTLADNYNECLHCHTAHPDTRTFVDVRVYRVDGKAGHLQHSVNFPDADPNAIKPASTYYFPNACMTVTAEFFYLMRCNPTSSTTCSMEYEVYRHKDATDEAFNNIDQIFKRVLKEDKWLCNNVQKNLEAGVYVNGPLHPEYEAGPLYFQELVKETVVKHRSEEKRLGMEIWPAAVIGIGANGKTKEEVDFCVGLGCGTGSKEIAW</sequence>